<dbReference type="CDD" id="cd00191">
    <property type="entry name" value="TY"/>
    <property type="match status" value="1"/>
</dbReference>
<dbReference type="SUPFAM" id="SSF57610">
    <property type="entry name" value="Thyroglobulin type-1 domain"/>
    <property type="match status" value="3"/>
</dbReference>
<dbReference type="PROSITE" id="PS00484">
    <property type="entry name" value="THYROGLOBULIN_1_1"/>
    <property type="match status" value="2"/>
</dbReference>
<dbReference type="RefSeq" id="XP_035700227.1">
    <property type="nucleotide sequence ID" value="XM_035844334.1"/>
</dbReference>
<dbReference type="PANTHER" id="PTHR12352">
    <property type="entry name" value="SECRETED MODULAR CALCIUM-BINDING PROTEIN"/>
    <property type="match status" value="1"/>
</dbReference>
<dbReference type="GO" id="GO:0005576">
    <property type="term" value="C:extracellular region"/>
    <property type="evidence" value="ECO:0007669"/>
    <property type="project" value="UniProtKB-SubCell"/>
</dbReference>
<feature type="disulfide bond" evidence="5">
    <location>
        <begin position="228"/>
        <end position="248"/>
    </location>
</feature>
<dbReference type="InterPro" id="IPR051950">
    <property type="entry name" value="Dev_reg/Prot_inhib"/>
</dbReference>
<feature type="disulfide bond" evidence="5">
    <location>
        <begin position="150"/>
        <end position="170"/>
    </location>
</feature>
<comment type="subcellular location">
    <subcellularLocation>
        <location evidence="1">Secreted</location>
    </subcellularLocation>
</comment>
<keyword evidence="8" id="KW-1185">Reference proteome</keyword>
<dbReference type="InterPro" id="IPR000716">
    <property type="entry name" value="Thyroglobulin_1"/>
</dbReference>
<dbReference type="GeneID" id="118432723"/>
<dbReference type="SMART" id="SM00211">
    <property type="entry name" value="TY"/>
    <property type="match status" value="3"/>
</dbReference>
<evidence type="ECO:0000256" key="4">
    <source>
        <dbReference type="ARBA" id="ARBA00023157"/>
    </source>
</evidence>
<feature type="signal peptide" evidence="6">
    <location>
        <begin position="1"/>
        <end position="22"/>
    </location>
</feature>
<feature type="domain" description="Thyroglobulin type-1" evidence="7">
    <location>
        <begin position="108"/>
        <end position="170"/>
    </location>
</feature>
<feature type="domain" description="Thyroglobulin type-1" evidence="7">
    <location>
        <begin position="186"/>
        <end position="248"/>
    </location>
</feature>
<sequence>MAVHRVFVLLFVLVVPQLVVEGCWPSQPSGRPMSRCEKERADGSAHGVLPNKAFVKQCEADGSYSTVQCGGSRRFCYCAHPETGVIFTETRTRGQPRNCDNFHILRDATPCKKQMYADNPAMLPGGFIKECEADGSFRKEQCDPDGMCYCVNTETGELYGQTGMQGRIDCDEYEAMVDAETGPVRATPCQKQKFSLNPTMLPGGFIKECEADGSFRKEQCDPDRMCYCVNTETGELYQQTGMRGPLNCEEYEAMHEAGINWSRG</sequence>
<dbReference type="Proteomes" id="UP000001554">
    <property type="component" value="Chromosome 16"/>
</dbReference>
<evidence type="ECO:0000256" key="3">
    <source>
        <dbReference type="ARBA" id="ARBA00022737"/>
    </source>
</evidence>
<evidence type="ECO:0000313" key="8">
    <source>
        <dbReference type="Proteomes" id="UP000001554"/>
    </source>
</evidence>
<keyword evidence="3" id="KW-0677">Repeat</keyword>
<name>A0A9J7MFE9_BRAFL</name>
<evidence type="ECO:0000256" key="1">
    <source>
        <dbReference type="ARBA" id="ARBA00004613"/>
    </source>
</evidence>
<keyword evidence="6" id="KW-0732">Signal</keyword>
<accession>A0A9J7MFE9</accession>
<keyword evidence="4 5" id="KW-1015">Disulfide bond</keyword>
<feature type="disulfide bond" evidence="5">
    <location>
        <begin position="69"/>
        <end position="76"/>
    </location>
</feature>
<gene>
    <name evidence="9" type="primary">LOC118432723</name>
</gene>
<dbReference type="KEGG" id="bfo:118432723"/>
<reference evidence="9" key="2">
    <citation type="submission" date="2025-08" db="UniProtKB">
        <authorList>
            <consortium name="RefSeq"/>
        </authorList>
    </citation>
    <scope>IDENTIFICATION</scope>
    <source>
        <strain evidence="9">S238N-H82</strain>
        <tissue evidence="9">Testes</tissue>
    </source>
</reference>
<feature type="domain" description="Thyroglobulin type-1" evidence="7">
    <location>
        <begin position="33"/>
        <end position="99"/>
    </location>
</feature>
<evidence type="ECO:0000256" key="2">
    <source>
        <dbReference type="ARBA" id="ARBA00022525"/>
    </source>
</evidence>
<protein>
    <submittedName>
        <fullName evidence="9">Equistatin-like</fullName>
    </submittedName>
</protein>
<evidence type="ECO:0000313" key="9">
    <source>
        <dbReference type="RefSeq" id="XP_035700227.1"/>
    </source>
</evidence>
<keyword evidence="2" id="KW-0964">Secreted</keyword>
<feature type="chain" id="PRO_5039917494" evidence="6">
    <location>
        <begin position="23"/>
        <end position="264"/>
    </location>
</feature>
<proteinExistence type="predicted"/>
<comment type="caution">
    <text evidence="5">Lacks conserved residue(s) required for the propagation of feature annotation.</text>
</comment>
<organism evidence="8 9">
    <name type="scientific">Branchiostoma floridae</name>
    <name type="common">Florida lancelet</name>
    <name type="synonym">Amphioxus</name>
    <dbReference type="NCBI Taxonomy" id="7739"/>
    <lineage>
        <taxon>Eukaryota</taxon>
        <taxon>Metazoa</taxon>
        <taxon>Chordata</taxon>
        <taxon>Cephalochordata</taxon>
        <taxon>Leptocardii</taxon>
        <taxon>Amphioxiformes</taxon>
        <taxon>Branchiostomatidae</taxon>
        <taxon>Branchiostoma</taxon>
    </lineage>
</organism>
<dbReference type="OrthoDB" id="9971551at2759"/>
<dbReference type="Gene3D" id="4.10.800.10">
    <property type="entry name" value="Thyroglobulin type-1"/>
    <property type="match status" value="3"/>
</dbReference>
<dbReference type="PANTHER" id="PTHR12352:SF3">
    <property type="entry name" value="NIDOGEN-2"/>
    <property type="match status" value="1"/>
</dbReference>
<dbReference type="AlphaFoldDB" id="A0A9J7MFE9"/>
<reference evidence="8" key="1">
    <citation type="journal article" date="2020" name="Nat. Ecol. Evol.">
        <title>Deeply conserved synteny resolves early events in vertebrate evolution.</title>
        <authorList>
            <person name="Simakov O."/>
            <person name="Marletaz F."/>
            <person name="Yue J.X."/>
            <person name="O'Connell B."/>
            <person name="Jenkins J."/>
            <person name="Brandt A."/>
            <person name="Calef R."/>
            <person name="Tung C.H."/>
            <person name="Huang T.K."/>
            <person name="Schmutz J."/>
            <person name="Satoh N."/>
            <person name="Yu J.K."/>
            <person name="Putnam N.H."/>
            <person name="Green R.E."/>
            <person name="Rokhsar D.S."/>
        </authorList>
    </citation>
    <scope>NUCLEOTIDE SEQUENCE [LARGE SCALE GENOMIC DNA]</scope>
    <source>
        <strain evidence="8">S238N-H82</strain>
    </source>
</reference>
<dbReference type="OMA" id="YCVNTET"/>
<dbReference type="Pfam" id="PF00086">
    <property type="entry name" value="Thyroglobulin_1"/>
    <property type="match status" value="3"/>
</dbReference>
<evidence type="ECO:0000256" key="5">
    <source>
        <dbReference type="PROSITE-ProRule" id="PRU00500"/>
    </source>
</evidence>
<evidence type="ECO:0000256" key="6">
    <source>
        <dbReference type="SAM" id="SignalP"/>
    </source>
</evidence>
<dbReference type="InterPro" id="IPR036857">
    <property type="entry name" value="Thyroglobulin_1_sf"/>
</dbReference>
<dbReference type="PROSITE" id="PS51162">
    <property type="entry name" value="THYROGLOBULIN_1_2"/>
    <property type="match status" value="3"/>
</dbReference>
<evidence type="ECO:0000259" key="7">
    <source>
        <dbReference type="PROSITE" id="PS51162"/>
    </source>
</evidence>